<evidence type="ECO:0000256" key="6">
    <source>
        <dbReference type="ARBA" id="ARBA00022990"/>
    </source>
</evidence>
<dbReference type="GO" id="GO:0043066">
    <property type="term" value="P:negative regulation of apoptotic process"/>
    <property type="evidence" value="ECO:0007669"/>
    <property type="project" value="TreeGrafter"/>
</dbReference>
<keyword evidence="7" id="KW-0472">Membrane</keyword>
<keyword evidence="11" id="KW-0636">Prenylation</keyword>
<name>A0AAV7TW48_PLEWA</name>
<reference evidence="16" key="1">
    <citation type="journal article" date="2022" name="bioRxiv">
        <title>Sequencing and chromosome-scale assembly of the giantPleurodeles waltlgenome.</title>
        <authorList>
            <person name="Brown T."/>
            <person name="Elewa A."/>
            <person name="Iarovenko S."/>
            <person name="Subramanian E."/>
            <person name="Araus A.J."/>
            <person name="Petzold A."/>
            <person name="Susuki M."/>
            <person name="Suzuki K.-i.T."/>
            <person name="Hayashi T."/>
            <person name="Toyoda A."/>
            <person name="Oliveira C."/>
            <person name="Osipova E."/>
            <person name="Leigh N.D."/>
            <person name="Simon A."/>
            <person name="Yun M.H."/>
        </authorList>
    </citation>
    <scope>NUCLEOTIDE SEQUENCE</scope>
    <source>
        <strain evidence="16">20211129_DDA</strain>
        <tissue evidence="16">Liver</tissue>
    </source>
</reference>
<keyword evidence="3" id="KW-1003">Cell membrane</keyword>
<dbReference type="Pfam" id="PF10262">
    <property type="entry name" value="Rdx"/>
    <property type="match status" value="1"/>
</dbReference>
<dbReference type="GO" id="GO:0005829">
    <property type="term" value="C:cytosol"/>
    <property type="evidence" value="ECO:0007669"/>
    <property type="project" value="UniProtKB-SubCell"/>
</dbReference>
<dbReference type="SUPFAM" id="SSF52833">
    <property type="entry name" value="Thioredoxin-like"/>
    <property type="match status" value="1"/>
</dbReference>
<evidence type="ECO:0000256" key="12">
    <source>
        <dbReference type="ARBA" id="ARBA00055778"/>
    </source>
</evidence>
<dbReference type="GO" id="GO:0006915">
    <property type="term" value="P:apoptotic process"/>
    <property type="evidence" value="ECO:0007669"/>
    <property type="project" value="UniProtKB-KW"/>
</dbReference>
<evidence type="ECO:0000256" key="4">
    <source>
        <dbReference type="ARBA" id="ARBA00022490"/>
    </source>
</evidence>
<protein>
    <recommendedName>
        <fullName evidence="15">Migration and invasion enhancer 1</fullName>
    </recommendedName>
</protein>
<evidence type="ECO:0000256" key="13">
    <source>
        <dbReference type="ARBA" id="ARBA00060789"/>
    </source>
</evidence>
<keyword evidence="8" id="KW-1015">Disulfide bond</keyword>
<dbReference type="InterPro" id="IPR036249">
    <property type="entry name" value="Thioredoxin-like_sf"/>
</dbReference>
<dbReference type="PANTHER" id="PTHR15124">
    <property type="entry name" value="SELENOPROTEIN W"/>
    <property type="match status" value="1"/>
</dbReference>
<dbReference type="EMBL" id="JANPWB010000006">
    <property type="protein sequence ID" value="KAJ1180431.1"/>
    <property type="molecule type" value="Genomic_DNA"/>
</dbReference>
<keyword evidence="10" id="KW-0449">Lipoprotein</keyword>
<proteinExistence type="inferred from homology"/>
<comment type="caution">
    <text evidence="16">The sequence shown here is derived from an EMBL/GenBank/DDBJ whole genome shotgun (WGS) entry which is preliminary data.</text>
</comment>
<evidence type="ECO:0000256" key="8">
    <source>
        <dbReference type="ARBA" id="ARBA00023157"/>
    </source>
</evidence>
<dbReference type="FunFam" id="3.40.30.10:FF:000131">
    <property type="entry name" value="migration and invasion enhancer 1"/>
    <property type="match status" value="1"/>
</dbReference>
<evidence type="ECO:0000256" key="11">
    <source>
        <dbReference type="ARBA" id="ARBA00023289"/>
    </source>
</evidence>
<evidence type="ECO:0000256" key="9">
    <source>
        <dbReference type="ARBA" id="ARBA00023284"/>
    </source>
</evidence>
<gene>
    <name evidence="16" type="ORF">NDU88_005652</name>
</gene>
<comment type="similarity">
    <text evidence="13">Belongs to the SelWTH family.</text>
</comment>
<dbReference type="GO" id="GO:0051491">
    <property type="term" value="P:positive regulation of filopodium assembly"/>
    <property type="evidence" value="ECO:0007669"/>
    <property type="project" value="TreeGrafter"/>
</dbReference>
<comment type="subcellular location">
    <subcellularLocation>
        <location evidence="1">Cell membrane</location>
        <topology evidence="1">Lipid-anchor</topology>
        <orientation evidence="1">Cytoplasmic side</orientation>
    </subcellularLocation>
    <subcellularLocation>
        <location evidence="2">Cytoplasm</location>
        <location evidence="2">Cytosol</location>
    </subcellularLocation>
</comment>
<evidence type="ECO:0000313" key="17">
    <source>
        <dbReference type="Proteomes" id="UP001066276"/>
    </source>
</evidence>
<dbReference type="InterPro" id="IPR011893">
    <property type="entry name" value="Selenoprotein_Rdx-typ"/>
</dbReference>
<evidence type="ECO:0000256" key="10">
    <source>
        <dbReference type="ARBA" id="ARBA00023288"/>
    </source>
</evidence>
<evidence type="ECO:0000256" key="2">
    <source>
        <dbReference type="ARBA" id="ARBA00004514"/>
    </source>
</evidence>
<evidence type="ECO:0000256" key="3">
    <source>
        <dbReference type="ARBA" id="ARBA00022475"/>
    </source>
</evidence>
<keyword evidence="17" id="KW-1185">Reference proteome</keyword>
<dbReference type="AlphaFoldDB" id="A0AAV7TW48"/>
<dbReference type="Gene3D" id="3.40.30.10">
    <property type="entry name" value="Glutaredoxin"/>
    <property type="match status" value="1"/>
</dbReference>
<comment type="subunit">
    <text evidence="14">Interacts with GPX1.</text>
</comment>
<comment type="function">
    <text evidence="12">Increases cell migration by inducing filopodia formation at the leading edge of migrating cells. Plays a role in regulation of apoptosis, possibly through control of CASP3. May be involved in a redox-related process.</text>
</comment>
<evidence type="ECO:0000256" key="7">
    <source>
        <dbReference type="ARBA" id="ARBA00023136"/>
    </source>
</evidence>
<keyword evidence="6" id="KW-0007">Acetylation</keyword>
<accession>A0AAV7TW48</accession>
<organism evidence="16 17">
    <name type="scientific">Pleurodeles waltl</name>
    <name type="common">Iberian ribbed newt</name>
    <dbReference type="NCBI Taxonomy" id="8319"/>
    <lineage>
        <taxon>Eukaryota</taxon>
        <taxon>Metazoa</taxon>
        <taxon>Chordata</taxon>
        <taxon>Craniata</taxon>
        <taxon>Vertebrata</taxon>
        <taxon>Euteleostomi</taxon>
        <taxon>Amphibia</taxon>
        <taxon>Batrachia</taxon>
        <taxon>Caudata</taxon>
        <taxon>Salamandroidea</taxon>
        <taxon>Salamandridae</taxon>
        <taxon>Pleurodelinae</taxon>
        <taxon>Pleurodeles</taxon>
    </lineage>
</organism>
<evidence type="ECO:0000256" key="5">
    <source>
        <dbReference type="ARBA" id="ARBA00022703"/>
    </source>
</evidence>
<dbReference type="NCBIfam" id="TIGR02174">
    <property type="entry name" value="CXXU_selWTH"/>
    <property type="match status" value="1"/>
</dbReference>
<keyword evidence="5" id="KW-0053">Apoptosis</keyword>
<keyword evidence="4" id="KW-0963">Cytoplasm</keyword>
<evidence type="ECO:0000256" key="1">
    <source>
        <dbReference type="ARBA" id="ARBA00004342"/>
    </source>
</evidence>
<dbReference type="Proteomes" id="UP001066276">
    <property type="component" value="Chromosome 3_2"/>
</dbReference>
<dbReference type="InterPro" id="IPR051441">
    <property type="entry name" value="SelW_related"/>
</dbReference>
<evidence type="ECO:0000313" key="16">
    <source>
        <dbReference type="EMBL" id="KAJ1180431.1"/>
    </source>
</evidence>
<keyword evidence="9" id="KW-0676">Redox-active center</keyword>
<evidence type="ECO:0000256" key="14">
    <source>
        <dbReference type="ARBA" id="ARBA00065658"/>
    </source>
</evidence>
<evidence type="ECO:0000256" key="15">
    <source>
        <dbReference type="ARBA" id="ARBA00069166"/>
    </source>
</evidence>
<dbReference type="GO" id="GO:0005886">
    <property type="term" value="C:plasma membrane"/>
    <property type="evidence" value="ECO:0007669"/>
    <property type="project" value="UniProtKB-SubCell"/>
</dbReference>
<sequence length="99" mass="11088">MNDLLWLKLIGGYLAVGYEPRYRELASEIKQEVPDAEVSGAKGRRGCFEVKVNDKLIFSKLESGGFPHHEDIVNAVKEMKEGKPVSKITKIKKNGCILQ</sequence>
<dbReference type="PANTHER" id="PTHR15124:SF27">
    <property type="entry name" value="MIGRATION AND INVASION ENHANCER 1"/>
    <property type="match status" value="1"/>
</dbReference>